<keyword evidence="3" id="KW-1185">Reference proteome</keyword>
<dbReference type="OrthoDB" id="2245989at2759"/>
<sequence>MNGHYPLLHDKQIALQSFTQRVGAWPDDDWSGITDPKQRRKLQNRLNQRARRLRNKRDGEMQQSSSAALDAAHPGEMSPTNTVIAATSSPSLLQEIDNVHILHLDFPETKVMMQCLETIAHYMLGSPRTDLLLHLTQLNFTRALMENTRILGLTSDTLHDDAISPFNTAGPWQYDFEYSLPSTLQPTMIQRSIEHHPWLDLIPVPQMRDNLIRAGEWYDETQLCLDMKGSGSVRDGGAGIIVWRDPWDPAGWEVTEAFARSWGWVIWNCRELFQSTNHWRAKRNEKPLFRT</sequence>
<dbReference type="Pfam" id="PF11905">
    <property type="entry name" value="DUF3425"/>
    <property type="match status" value="1"/>
</dbReference>
<dbReference type="PANTHER" id="PTHR38116">
    <property type="entry name" value="CHROMOSOME 7, WHOLE GENOME SHOTGUN SEQUENCE"/>
    <property type="match status" value="1"/>
</dbReference>
<evidence type="ECO:0000313" key="2">
    <source>
        <dbReference type="EMBL" id="ODM23736.1"/>
    </source>
</evidence>
<reference evidence="2 3" key="1">
    <citation type="journal article" date="2016" name="BMC Genomics">
        <title>Comparative genomic and transcriptomic analyses of the Fuzhuan brick tea-fermentation fungus Aspergillus cristatus.</title>
        <authorList>
            <person name="Ge Y."/>
            <person name="Wang Y."/>
            <person name="Liu Y."/>
            <person name="Tan Y."/>
            <person name="Ren X."/>
            <person name="Zhang X."/>
            <person name="Hyde K.D."/>
            <person name="Liu Y."/>
            <person name="Liu Z."/>
        </authorList>
    </citation>
    <scope>NUCLEOTIDE SEQUENCE [LARGE SCALE GENOMIC DNA]</scope>
    <source>
        <strain evidence="2 3">GZAAS20.1005</strain>
    </source>
</reference>
<name>A0A1E3BTP2_ASPCR</name>
<protein>
    <recommendedName>
        <fullName evidence="4">BZIP domain-containing protein</fullName>
    </recommendedName>
</protein>
<comment type="caution">
    <text evidence="2">The sequence shown here is derived from an EMBL/GenBank/DDBJ whole genome shotgun (WGS) entry which is preliminary data.</text>
</comment>
<feature type="region of interest" description="Disordered" evidence="1">
    <location>
        <begin position="50"/>
        <end position="77"/>
    </location>
</feature>
<dbReference type="EMBL" id="JXNT01000001">
    <property type="protein sequence ID" value="ODM23736.1"/>
    <property type="molecule type" value="Genomic_DNA"/>
</dbReference>
<dbReference type="VEuPathDB" id="FungiDB:SI65_01325"/>
<gene>
    <name evidence="2" type="ORF">SI65_01325</name>
</gene>
<dbReference type="Proteomes" id="UP000094569">
    <property type="component" value="Unassembled WGS sequence"/>
</dbReference>
<feature type="region of interest" description="Disordered" evidence="1">
    <location>
        <begin position="26"/>
        <end position="45"/>
    </location>
</feature>
<proteinExistence type="predicted"/>
<dbReference type="AlphaFoldDB" id="A0A1E3BTP2"/>
<evidence type="ECO:0000256" key="1">
    <source>
        <dbReference type="SAM" id="MobiDB-lite"/>
    </source>
</evidence>
<evidence type="ECO:0008006" key="4">
    <source>
        <dbReference type="Google" id="ProtNLM"/>
    </source>
</evidence>
<dbReference type="PANTHER" id="PTHR38116:SF1">
    <property type="entry name" value="BZIP DOMAIN-CONTAINING PROTEIN"/>
    <property type="match status" value="1"/>
</dbReference>
<organism evidence="2 3">
    <name type="scientific">Aspergillus cristatus</name>
    <name type="common">Chinese Fuzhuan brick tea-fermentation fungus</name>
    <name type="synonym">Eurotium cristatum</name>
    <dbReference type="NCBI Taxonomy" id="573508"/>
    <lineage>
        <taxon>Eukaryota</taxon>
        <taxon>Fungi</taxon>
        <taxon>Dikarya</taxon>
        <taxon>Ascomycota</taxon>
        <taxon>Pezizomycotina</taxon>
        <taxon>Eurotiomycetes</taxon>
        <taxon>Eurotiomycetidae</taxon>
        <taxon>Eurotiales</taxon>
        <taxon>Aspergillaceae</taxon>
        <taxon>Aspergillus</taxon>
        <taxon>Aspergillus subgen. Aspergillus</taxon>
    </lineage>
</organism>
<evidence type="ECO:0000313" key="3">
    <source>
        <dbReference type="Proteomes" id="UP000094569"/>
    </source>
</evidence>
<dbReference type="InterPro" id="IPR021833">
    <property type="entry name" value="DUF3425"/>
</dbReference>
<accession>A0A1E3BTP2</accession>
<dbReference type="CDD" id="cd14688">
    <property type="entry name" value="bZIP_YAP"/>
    <property type="match status" value="1"/>
</dbReference>